<evidence type="ECO:0000313" key="3">
    <source>
        <dbReference type="Proteomes" id="UP001390339"/>
    </source>
</evidence>
<keyword evidence="1" id="KW-0812">Transmembrane</keyword>
<comment type="caution">
    <text evidence="2">The sequence shown here is derived from an EMBL/GenBank/DDBJ whole genome shotgun (WGS) entry which is preliminary data.</text>
</comment>
<dbReference type="Proteomes" id="UP001390339">
    <property type="component" value="Unassembled WGS sequence"/>
</dbReference>
<feature type="transmembrane region" description="Helical" evidence="1">
    <location>
        <begin position="318"/>
        <end position="339"/>
    </location>
</feature>
<gene>
    <name evidence="2" type="ORF">PGQ11_006057</name>
</gene>
<sequence>MSFAMTPGTTAPPPPRFTPPPECAEALSHLYRTTIRTYSTSTIIRDWWRTSTPTTTAAPPPPVCTALSDKPGFCAYYNLGHNYDRTCLPVSNTYYSTSLTAYSGCPVGYTTACHATNRVQRLQTPYWPSTEIIAKCCPTHAEYIFTCAGLSSSTASDWYYTKLGGWTVDIGTDLGCHAPVMAASQGGQAVPPSVTEVLLVTSSTVPAPDSVWIDTRTRYRDGSALLSAVTTQTVTGRLTYATSTITSTGVVLRPGQDWVSARGVVMATTVWGQQVSTCWPFSGKCATPEPMWDYDDYWWEPPRNAPWPVSPRYGSTGIAAVVCLCVVSFGFFFSVLGVWRKGRRLHERREQIRLRLINETARPRDTYYGQ</sequence>
<name>A0ABR2IRI7_9PEZI</name>
<organism evidence="2 3">
    <name type="scientific">Apiospora arundinis</name>
    <dbReference type="NCBI Taxonomy" id="335852"/>
    <lineage>
        <taxon>Eukaryota</taxon>
        <taxon>Fungi</taxon>
        <taxon>Dikarya</taxon>
        <taxon>Ascomycota</taxon>
        <taxon>Pezizomycotina</taxon>
        <taxon>Sordariomycetes</taxon>
        <taxon>Xylariomycetidae</taxon>
        <taxon>Amphisphaeriales</taxon>
        <taxon>Apiosporaceae</taxon>
        <taxon>Apiospora</taxon>
    </lineage>
</organism>
<keyword evidence="1" id="KW-0472">Membrane</keyword>
<accession>A0ABR2IRI7</accession>
<keyword evidence="1" id="KW-1133">Transmembrane helix</keyword>
<evidence type="ECO:0000313" key="2">
    <source>
        <dbReference type="EMBL" id="KAK8867479.1"/>
    </source>
</evidence>
<evidence type="ECO:0000256" key="1">
    <source>
        <dbReference type="SAM" id="Phobius"/>
    </source>
</evidence>
<keyword evidence="3" id="KW-1185">Reference proteome</keyword>
<proteinExistence type="predicted"/>
<protein>
    <submittedName>
        <fullName evidence="2">Uncharacterized protein</fullName>
    </submittedName>
</protein>
<reference evidence="2 3" key="1">
    <citation type="journal article" date="2024" name="IMA Fungus">
        <title>Apiospora arundinis, a panoply of carbohydrate-active enzymes and secondary metabolites.</title>
        <authorList>
            <person name="Sorensen T."/>
            <person name="Petersen C."/>
            <person name="Muurmann A.T."/>
            <person name="Christiansen J.V."/>
            <person name="Brundto M.L."/>
            <person name="Overgaard C.K."/>
            <person name="Boysen A.T."/>
            <person name="Wollenberg R.D."/>
            <person name="Larsen T.O."/>
            <person name="Sorensen J.L."/>
            <person name="Nielsen K.L."/>
            <person name="Sondergaard T.E."/>
        </authorList>
    </citation>
    <scope>NUCLEOTIDE SEQUENCE [LARGE SCALE GENOMIC DNA]</scope>
    <source>
        <strain evidence="2 3">AAU 773</strain>
    </source>
</reference>
<dbReference type="EMBL" id="JAPCWZ010000004">
    <property type="protein sequence ID" value="KAK8867479.1"/>
    <property type="molecule type" value="Genomic_DNA"/>
</dbReference>